<feature type="binding site" evidence="5">
    <location>
        <position position="284"/>
    </location>
    <ligand>
        <name>substrate</name>
    </ligand>
</feature>
<evidence type="ECO:0000256" key="3">
    <source>
        <dbReference type="ARBA" id="ARBA00022801"/>
    </source>
</evidence>
<dbReference type="Pfam" id="PF20811">
    <property type="entry name" value="PARG_cat_N"/>
    <property type="match status" value="1"/>
</dbReference>
<dbReference type="GO" id="GO:0005634">
    <property type="term" value="C:nucleus"/>
    <property type="evidence" value="ECO:0007669"/>
    <property type="project" value="TreeGrafter"/>
</dbReference>
<dbReference type="GO" id="GO:0006282">
    <property type="term" value="P:regulation of DNA repair"/>
    <property type="evidence" value="ECO:0007669"/>
    <property type="project" value="InterPro"/>
</dbReference>
<feature type="active site" evidence="4">
    <location>
        <position position="267"/>
    </location>
</feature>
<evidence type="ECO:0000313" key="8">
    <source>
        <dbReference type="EMBL" id="KAK5649230.1"/>
    </source>
</evidence>
<dbReference type="GO" id="GO:0009225">
    <property type="term" value="P:nucleotide-sugar metabolic process"/>
    <property type="evidence" value="ECO:0007669"/>
    <property type="project" value="TreeGrafter"/>
</dbReference>
<feature type="active site" evidence="4">
    <location>
        <position position="286"/>
    </location>
</feature>
<dbReference type="Proteomes" id="UP001329430">
    <property type="component" value="Chromosome 1"/>
</dbReference>
<dbReference type="InterPro" id="IPR048362">
    <property type="entry name" value="PARG_helical"/>
</dbReference>
<keyword evidence="9" id="KW-1185">Reference proteome</keyword>
<dbReference type="InterPro" id="IPR046372">
    <property type="entry name" value="PARG_cat_C"/>
</dbReference>
<feature type="domain" description="PARG catalytic Macro" evidence="6">
    <location>
        <begin position="234"/>
        <end position="435"/>
    </location>
</feature>
<feature type="binding site" evidence="5">
    <location>
        <position position="270"/>
    </location>
    <ligand>
        <name>substrate</name>
    </ligand>
</feature>
<dbReference type="EMBL" id="JAVRBK010000001">
    <property type="protein sequence ID" value="KAK5649230.1"/>
    <property type="molecule type" value="Genomic_DNA"/>
</dbReference>
<evidence type="ECO:0000256" key="1">
    <source>
        <dbReference type="ARBA" id="ARBA00009545"/>
    </source>
</evidence>
<evidence type="ECO:0000256" key="5">
    <source>
        <dbReference type="PIRSR" id="PIRSR607724-2"/>
    </source>
</evidence>
<dbReference type="EC" id="3.2.1.143" evidence="2"/>
<protein>
    <recommendedName>
        <fullName evidence="2">poly(ADP-ribose) glycohydrolase</fullName>
        <ecNumber evidence="2">3.2.1.143</ecNumber>
    </recommendedName>
</protein>
<dbReference type="GO" id="GO:0005737">
    <property type="term" value="C:cytoplasm"/>
    <property type="evidence" value="ECO:0007669"/>
    <property type="project" value="TreeGrafter"/>
</dbReference>
<dbReference type="InterPro" id="IPR007724">
    <property type="entry name" value="Poly_GlycHdrlase"/>
</dbReference>
<keyword evidence="3" id="KW-0378">Hydrolase</keyword>
<feature type="binding site" evidence="5">
    <location>
        <position position="325"/>
    </location>
    <ligand>
        <name>substrate</name>
    </ligand>
</feature>
<evidence type="ECO:0000259" key="6">
    <source>
        <dbReference type="Pfam" id="PF05028"/>
    </source>
</evidence>
<comment type="similarity">
    <text evidence="1">Belongs to the poly(ADP-ribose) glycohydrolase family.</text>
</comment>
<dbReference type="GO" id="GO:0004649">
    <property type="term" value="F:poly(ADP-ribose) glycohydrolase activity"/>
    <property type="evidence" value="ECO:0007669"/>
    <property type="project" value="UniProtKB-EC"/>
</dbReference>
<evidence type="ECO:0000259" key="7">
    <source>
        <dbReference type="Pfam" id="PF20811"/>
    </source>
</evidence>
<dbReference type="Pfam" id="PF05028">
    <property type="entry name" value="PARG_cat_C"/>
    <property type="match status" value="1"/>
</dbReference>
<dbReference type="GO" id="GO:1990966">
    <property type="term" value="P:ATP generation from poly-ADP-D-ribose"/>
    <property type="evidence" value="ECO:0007669"/>
    <property type="project" value="TreeGrafter"/>
</dbReference>
<name>A0AAN7VJV5_9COLE</name>
<comment type="caution">
    <text evidence="8">The sequence shown here is derived from an EMBL/GenBank/DDBJ whole genome shotgun (WGS) entry which is preliminary data.</text>
</comment>
<feature type="domain" description="PARG helical" evidence="7">
    <location>
        <begin position="112"/>
        <end position="226"/>
    </location>
</feature>
<reference evidence="8 9" key="1">
    <citation type="journal article" date="2024" name="Insects">
        <title>An Improved Chromosome-Level Genome Assembly of the Firefly Pyrocoelia pectoralis.</title>
        <authorList>
            <person name="Fu X."/>
            <person name="Meyer-Rochow V.B."/>
            <person name="Ballantyne L."/>
            <person name="Zhu X."/>
        </authorList>
    </citation>
    <scope>NUCLEOTIDE SEQUENCE [LARGE SCALE GENOMIC DNA]</scope>
    <source>
        <strain evidence="8">XCY_ONT2</strain>
    </source>
</reference>
<feature type="active site" evidence="4">
    <location>
        <position position="285"/>
    </location>
</feature>
<sequence>MENLYSNHAPWEFEVFNNEDLPYHTFLYKLPVSCNYPPEPIQYNSSDGNEDDIVQLPYCVINKEVGNKYWNSIVESLSHPIQSSQELELAIKRYNKRVREFTALHYFFQVVDEGERNNFFNNLLPKIIKLALRLPELVSTNIPILKQNSCRSVSVSQLQVSSLLANAFLCTYWGAGTCPGINFDKLFNSHARPKREKCVLEKIRTLCHYFERITYKEPVGAITFERQYFSNDLPSWHNSTHCIKDTKICVVSNGLIENNSDGFLQVDFANKNVGGGVLGYGCVQEEIRFIISPELIVSRLFTEQLGPTEALIITGVECFSDYSGYGDTYTWKGNYQDTTPFDKYGRRRTSIVAIDAIRFTKSTEQYKANNMLRELNKAYAGFYCKLKQPPPIATGNWGCGAYKGDPKLKSLLQIMACGLCNRDIVYFTFNDDQLCKNLQEMIDFLVRNDITIGQLWKYLCWFSETKLKADRLYTFLQYIHFNTEKHPEEEMHNFSDKQMQNTVPKVIRRNILMNDDIVDEDLSLLFNVQ</sequence>
<proteinExistence type="inferred from homology"/>
<evidence type="ECO:0000313" key="9">
    <source>
        <dbReference type="Proteomes" id="UP001329430"/>
    </source>
</evidence>
<evidence type="ECO:0000256" key="2">
    <source>
        <dbReference type="ARBA" id="ARBA00012255"/>
    </source>
</evidence>
<gene>
    <name evidence="8" type="ORF">RI129_000259</name>
</gene>
<dbReference type="GO" id="GO:0005975">
    <property type="term" value="P:carbohydrate metabolic process"/>
    <property type="evidence" value="ECO:0007669"/>
    <property type="project" value="InterPro"/>
</dbReference>
<evidence type="ECO:0000256" key="4">
    <source>
        <dbReference type="PIRSR" id="PIRSR607724-1"/>
    </source>
</evidence>
<dbReference type="PANTHER" id="PTHR12837">
    <property type="entry name" value="POLY ADP-RIBOSE GLYCOHYDROLASE"/>
    <property type="match status" value="1"/>
</dbReference>
<organism evidence="8 9">
    <name type="scientific">Pyrocoelia pectoralis</name>
    <dbReference type="NCBI Taxonomy" id="417401"/>
    <lineage>
        <taxon>Eukaryota</taxon>
        <taxon>Metazoa</taxon>
        <taxon>Ecdysozoa</taxon>
        <taxon>Arthropoda</taxon>
        <taxon>Hexapoda</taxon>
        <taxon>Insecta</taxon>
        <taxon>Pterygota</taxon>
        <taxon>Neoptera</taxon>
        <taxon>Endopterygota</taxon>
        <taxon>Coleoptera</taxon>
        <taxon>Polyphaga</taxon>
        <taxon>Elateriformia</taxon>
        <taxon>Elateroidea</taxon>
        <taxon>Lampyridae</taxon>
        <taxon>Lampyrinae</taxon>
        <taxon>Pyrocoelia</taxon>
    </lineage>
</organism>
<accession>A0AAN7VJV5</accession>
<dbReference type="AlphaFoldDB" id="A0AAN7VJV5"/>
<dbReference type="PANTHER" id="PTHR12837:SF15">
    <property type="entry name" value="POLY(ADP-RIBOSE) GLYCOHYDROLASE"/>
    <property type="match status" value="1"/>
</dbReference>